<keyword evidence="2" id="KW-1171">Viral genome ejection through host cell envelope</keyword>
<evidence type="ECO:0000313" key="5">
    <source>
        <dbReference type="EMBL" id="DAF97905.1"/>
    </source>
</evidence>
<keyword evidence="3" id="KW-0231">Viral genome packaging</keyword>
<protein>
    <submittedName>
        <fullName evidence="5">Portal protein</fullName>
    </submittedName>
</protein>
<keyword evidence="1" id="KW-1188">Viral release from host cell</keyword>
<dbReference type="EMBL" id="BK016138">
    <property type="protein sequence ID" value="DAF97905.1"/>
    <property type="molecule type" value="Genomic_DNA"/>
</dbReference>
<organism evidence="5">
    <name type="scientific">Myoviridae sp. ctvxP16</name>
    <dbReference type="NCBI Taxonomy" id="2825205"/>
    <lineage>
        <taxon>Viruses</taxon>
        <taxon>Duplodnaviria</taxon>
        <taxon>Heunggongvirae</taxon>
        <taxon>Uroviricota</taxon>
        <taxon>Caudoviricetes</taxon>
    </lineage>
</organism>
<reference evidence="5" key="1">
    <citation type="journal article" date="2021" name="Proc. Natl. Acad. Sci. U.S.A.">
        <title>A Catalog of Tens of Thousands of Viruses from Human Metagenomes Reveals Hidden Associations with Chronic Diseases.</title>
        <authorList>
            <person name="Tisza M.J."/>
            <person name="Buck C.B."/>
        </authorList>
    </citation>
    <scope>NUCLEOTIDE SEQUENCE</scope>
    <source>
        <strain evidence="5">CtvxP16</strain>
    </source>
</reference>
<proteinExistence type="predicted"/>
<evidence type="ECO:0000256" key="4">
    <source>
        <dbReference type="SAM" id="MobiDB-lite"/>
    </source>
</evidence>
<feature type="compositionally biased region" description="Polar residues" evidence="4">
    <location>
        <begin position="388"/>
        <end position="405"/>
    </location>
</feature>
<evidence type="ECO:0000256" key="3">
    <source>
        <dbReference type="ARBA" id="ARBA00023219"/>
    </source>
</evidence>
<keyword evidence="2" id="KW-1160">Virus entry into host cell</keyword>
<sequence>MRFLGLEIKRAQKRGKLPKLEEKSENKTLALQFGTYAGLAPAFAALPGFTESDKYMSALRTNATYCSKAVFSSVRIKDGGAQIHDWKTLDYLLQVRPNKLMNAATFWERVAYYYYHYNNAFIYKECLPNGEIRALWTIDPSECEFVKLKETGELIMRFAINGQQVVYPYECIIHVANTVVDNAIFGMSNKPLRRILNLINTNYQGIDNSITTSAYIRFLMKMNSKTSDDALKEKAQKITESYLDPLKKVGVIAADSSYELTELKGGEQKTANAVVMQQLDDAVCKYMGCPQEVMAGTADENVMTAYYERTIDPFLDRVSQELTEKIFTPTERSFGNKIVYSDRKLQYLPMSTRLAMFDKVRELGIVTYGTLGDLLGLPVPEDLRTQTCKSQNYAGNEQKVKPSSSNEDETDGGNNKTEVAEDETK</sequence>
<feature type="region of interest" description="Disordered" evidence="4">
    <location>
        <begin position="388"/>
        <end position="425"/>
    </location>
</feature>
<evidence type="ECO:0000256" key="1">
    <source>
        <dbReference type="ARBA" id="ARBA00022950"/>
    </source>
</evidence>
<dbReference type="Pfam" id="PF04860">
    <property type="entry name" value="Phage_portal"/>
    <property type="match status" value="1"/>
</dbReference>
<dbReference type="InterPro" id="IPR006944">
    <property type="entry name" value="Phage/GTA_portal"/>
</dbReference>
<keyword evidence="2" id="KW-1162">Viral penetration into host cytoplasm</keyword>
<keyword evidence="1" id="KW-0118">Viral capsid assembly</keyword>
<evidence type="ECO:0000256" key="2">
    <source>
        <dbReference type="ARBA" id="ARBA00023009"/>
    </source>
</evidence>
<accession>A0A8S5UTU6</accession>
<name>A0A8S5UTU6_9CAUD</name>